<protein>
    <submittedName>
        <fullName evidence="2">Uncharacterized protein</fullName>
    </submittedName>
</protein>
<feature type="compositionally biased region" description="Polar residues" evidence="1">
    <location>
        <begin position="1"/>
        <end position="14"/>
    </location>
</feature>
<dbReference type="EMBL" id="KB445562">
    <property type="protein sequence ID" value="EMC92209.1"/>
    <property type="molecule type" value="Genomic_DNA"/>
</dbReference>
<feature type="region of interest" description="Disordered" evidence="1">
    <location>
        <begin position="1"/>
        <end position="203"/>
    </location>
</feature>
<dbReference type="RefSeq" id="XP_007680300.1">
    <property type="nucleotide sequence ID" value="XM_007682110.1"/>
</dbReference>
<reference evidence="2 3" key="1">
    <citation type="journal article" date="2012" name="PLoS Pathog.">
        <title>Diverse lifestyles and strategies of plant pathogenesis encoded in the genomes of eighteen Dothideomycetes fungi.</title>
        <authorList>
            <person name="Ohm R.A."/>
            <person name="Feau N."/>
            <person name="Henrissat B."/>
            <person name="Schoch C.L."/>
            <person name="Horwitz B.A."/>
            <person name="Barry K.W."/>
            <person name="Condon B.J."/>
            <person name="Copeland A.C."/>
            <person name="Dhillon B."/>
            <person name="Glaser F."/>
            <person name="Hesse C.N."/>
            <person name="Kosti I."/>
            <person name="LaButti K."/>
            <person name="Lindquist E.A."/>
            <person name="Lucas S."/>
            <person name="Salamov A.A."/>
            <person name="Bradshaw R.E."/>
            <person name="Ciuffetti L."/>
            <person name="Hamelin R.C."/>
            <person name="Kema G.H.J."/>
            <person name="Lawrence C."/>
            <person name="Scott J.A."/>
            <person name="Spatafora J.W."/>
            <person name="Turgeon B.G."/>
            <person name="de Wit P.J.G.M."/>
            <person name="Zhong S."/>
            <person name="Goodwin S.B."/>
            <person name="Grigoriev I.V."/>
        </authorList>
    </citation>
    <scope>NUCLEOTIDE SEQUENCE [LARGE SCALE GENOMIC DNA]</scope>
    <source>
        <strain evidence="2 3">UAMH 10762</strain>
    </source>
</reference>
<dbReference type="OrthoDB" id="3260716at2759"/>
<gene>
    <name evidence="2" type="ORF">BAUCODRAFT_27538</name>
</gene>
<dbReference type="HOGENOM" id="CLU_110797_0_0_1"/>
<organism evidence="2 3">
    <name type="scientific">Baudoinia panamericana (strain UAMH 10762)</name>
    <name type="common">Angels' share fungus</name>
    <name type="synonym">Baudoinia compniacensis (strain UAMH 10762)</name>
    <dbReference type="NCBI Taxonomy" id="717646"/>
    <lineage>
        <taxon>Eukaryota</taxon>
        <taxon>Fungi</taxon>
        <taxon>Dikarya</taxon>
        <taxon>Ascomycota</taxon>
        <taxon>Pezizomycotina</taxon>
        <taxon>Dothideomycetes</taxon>
        <taxon>Dothideomycetidae</taxon>
        <taxon>Mycosphaerellales</taxon>
        <taxon>Teratosphaeriaceae</taxon>
        <taxon>Baudoinia</taxon>
    </lineage>
</organism>
<sequence>MSTTRNTDAVSNQMPGGGSGEFHSKIERDEPLTTHGHKPGVLVGNDAAPEFSAKTLPPGSAPADRTFKPNNASDIPPSQQYRPDSEIEADAPQASASDTLGGATSGEVHTGIGKPIQGQSSKELHHDGQSGRKGQSGGGLEGLASGVEGSKTVDAHDPQFAGQRAMDKDEAVIGRGNVGGAAAQDREPESATTVATENKLGRN</sequence>
<dbReference type="Proteomes" id="UP000011761">
    <property type="component" value="Unassembled WGS sequence"/>
</dbReference>
<name>M2MZV5_BAUPA</name>
<dbReference type="eggNOG" id="ENOG502S685">
    <property type="taxonomic scope" value="Eukaryota"/>
</dbReference>
<proteinExistence type="predicted"/>
<dbReference type="KEGG" id="bcom:BAUCODRAFT_27538"/>
<dbReference type="OMA" id="NPSDPIH"/>
<accession>M2MZV5</accession>
<evidence type="ECO:0000313" key="3">
    <source>
        <dbReference type="Proteomes" id="UP000011761"/>
    </source>
</evidence>
<evidence type="ECO:0000313" key="2">
    <source>
        <dbReference type="EMBL" id="EMC92209.1"/>
    </source>
</evidence>
<feature type="compositionally biased region" description="Basic and acidic residues" evidence="1">
    <location>
        <begin position="22"/>
        <end position="32"/>
    </location>
</feature>
<dbReference type="GeneID" id="19110589"/>
<evidence type="ECO:0000256" key="1">
    <source>
        <dbReference type="SAM" id="MobiDB-lite"/>
    </source>
</evidence>
<dbReference type="AlphaFoldDB" id="M2MZV5"/>
<feature type="compositionally biased region" description="Polar residues" evidence="1">
    <location>
        <begin position="68"/>
        <end position="82"/>
    </location>
</feature>
<keyword evidence="3" id="KW-1185">Reference proteome</keyword>